<dbReference type="AlphaFoldDB" id="A0A967AXP6"/>
<organism evidence="2 3">
    <name type="scientific">Pelagihabitans pacificus</name>
    <dbReference type="NCBI Taxonomy" id="2696054"/>
    <lineage>
        <taxon>Bacteria</taxon>
        <taxon>Pseudomonadati</taxon>
        <taxon>Bacteroidota</taxon>
        <taxon>Flavobacteriia</taxon>
        <taxon>Flavobacteriales</taxon>
        <taxon>Flavobacteriaceae</taxon>
        <taxon>Pelagihabitans</taxon>
    </lineage>
</organism>
<dbReference type="Proteomes" id="UP000707206">
    <property type="component" value="Unassembled WGS sequence"/>
</dbReference>
<protein>
    <submittedName>
        <fullName evidence="2">Uncharacterized protein</fullName>
    </submittedName>
</protein>
<comment type="caution">
    <text evidence="2">The sequence shown here is derived from an EMBL/GenBank/DDBJ whole genome shotgun (WGS) entry which is preliminary data.</text>
</comment>
<proteinExistence type="predicted"/>
<feature type="signal peptide" evidence="1">
    <location>
        <begin position="1"/>
        <end position="20"/>
    </location>
</feature>
<keyword evidence="3" id="KW-1185">Reference proteome</keyword>
<dbReference type="RefSeq" id="WP_152572987.1">
    <property type="nucleotide sequence ID" value="NZ_VIKU02000001.1"/>
</dbReference>
<name>A0A967AXP6_9FLAO</name>
<gene>
    <name evidence="2" type="ORF">FK220_004050</name>
</gene>
<reference evidence="2" key="1">
    <citation type="submission" date="2019-07" db="EMBL/GenBank/DDBJ databases">
        <authorList>
            <person name="De-Chao Zhang Q."/>
        </authorList>
    </citation>
    <scope>NUCLEOTIDE SEQUENCE</scope>
    <source>
        <strain evidence="2">TP-CH-4</strain>
    </source>
</reference>
<feature type="chain" id="PRO_5037454634" evidence="1">
    <location>
        <begin position="21"/>
        <end position="102"/>
    </location>
</feature>
<evidence type="ECO:0000313" key="2">
    <source>
        <dbReference type="EMBL" id="NHF58496.1"/>
    </source>
</evidence>
<keyword evidence="1" id="KW-0732">Signal</keyword>
<evidence type="ECO:0000256" key="1">
    <source>
        <dbReference type="SAM" id="SignalP"/>
    </source>
</evidence>
<dbReference type="EMBL" id="VIKU02000001">
    <property type="protein sequence ID" value="NHF58496.1"/>
    <property type="molecule type" value="Genomic_DNA"/>
</dbReference>
<sequence>MKTKLLTILALMIMTTTAKAQEKETVKATFETVEDGTYYFLDADGFSLEFDEIAEEVRKSFNLMDVQYQGKTFIITFESEMETDDEGEDIMISKIVGLTLDE</sequence>
<accession>A0A967AXP6</accession>
<reference evidence="2" key="2">
    <citation type="submission" date="2020-03" db="EMBL/GenBank/DDBJ databases">
        <title>Flavobacteriaceae bacterium strain TP-CH-4, a member of the family Flavobacteriaceae isolated from a deep-sea seamount.</title>
        <authorList>
            <person name="Zhang D.-C."/>
        </authorList>
    </citation>
    <scope>NUCLEOTIDE SEQUENCE</scope>
    <source>
        <strain evidence="2">TP-CH-4</strain>
    </source>
</reference>
<evidence type="ECO:0000313" key="3">
    <source>
        <dbReference type="Proteomes" id="UP000707206"/>
    </source>
</evidence>